<feature type="domain" description="Leucine-binding protein" evidence="5">
    <location>
        <begin position="23"/>
        <end position="360"/>
    </location>
</feature>
<dbReference type="Pfam" id="PF13458">
    <property type="entry name" value="Peripla_BP_6"/>
    <property type="match status" value="1"/>
</dbReference>
<proteinExistence type="inferred from homology"/>
<evidence type="ECO:0000256" key="4">
    <source>
        <dbReference type="ARBA" id="ARBA00022970"/>
    </source>
</evidence>
<dbReference type="AlphaFoldDB" id="A0A1A8XLI9"/>
<comment type="similarity">
    <text evidence="1">Belongs to the leucine-binding protein family.</text>
</comment>
<keyword evidence="3" id="KW-0732">Signal</keyword>
<dbReference type="RefSeq" id="WP_186410109.1">
    <property type="nucleotide sequence ID" value="NZ_FLQY01000055.1"/>
</dbReference>
<evidence type="ECO:0000256" key="1">
    <source>
        <dbReference type="ARBA" id="ARBA00010062"/>
    </source>
</evidence>
<accession>A0A1A8XLI9</accession>
<dbReference type="InterPro" id="IPR028081">
    <property type="entry name" value="Leu-bd"/>
</dbReference>
<dbReference type="Proteomes" id="UP000199600">
    <property type="component" value="Unassembled WGS sequence"/>
</dbReference>
<dbReference type="SUPFAM" id="SSF53822">
    <property type="entry name" value="Periplasmic binding protein-like I"/>
    <property type="match status" value="1"/>
</dbReference>
<dbReference type="CDD" id="cd19983">
    <property type="entry name" value="PBP1_ABC_HAAT-like"/>
    <property type="match status" value="1"/>
</dbReference>
<dbReference type="PANTHER" id="PTHR30483">
    <property type="entry name" value="LEUCINE-SPECIFIC-BINDING PROTEIN"/>
    <property type="match status" value="1"/>
</dbReference>
<dbReference type="InterPro" id="IPR028082">
    <property type="entry name" value="Peripla_BP_I"/>
</dbReference>
<dbReference type="PANTHER" id="PTHR30483:SF6">
    <property type="entry name" value="PERIPLASMIC BINDING PROTEIN OF ABC TRANSPORTER FOR NATURAL AMINO ACIDS"/>
    <property type="match status" value="1"/>
</dbReference>
<dbReference type="InterPro" id="IPR000709">
    <property type="entry name" value="Leu_Ile_Val-bd"/>
</dbReference>
<evidence type="ECO:0000313" key="7">
    <source>
        <dbReference type="Proteomes" id="UP000199600"/>
    </source>
</evidence>
<reference evidence="6 7" key="1">
    <citation type="submission" date="2016-06" db="EMBL/GenBank/DDBJ databases">
        <authorList>
            <person name="Kjaerup R.B."/>
            <person name="Dalgaard T.S."/>
            <person name="Juul-Madsen H.R."/>
        </authorList>
    </citation>
    <scope>NUCLEOTIDE SEQUENCE [LARGE SCALE GENOMIC DNA]</scope>
    <source>
        <strain evidence="6">2</strain>
    </source>
</reference>
<keyword evidence="7" id="KW-1185">Reference proteome</keyword>
<name>A0A1A8XLI9_9RHOO</name>
<dbReference type="Gene3D" id="3.40.50.2300">
    <property type="match status" value="2"/>
</dbReference>
<dbReference type="InterPro" id="IPR051010">
    <property type="entry name" value="BCAA_transport"/>
</dbReference>
<protein>
    <submittedName>
        <fullName evidence="6">Extracellular ligand-binding receptor</fullName>
    </submittedName>
</protein>
<dbReference type="PRINTS" id="PR00337">
    <property type="entry name" value="LEUILEVALBP"/>
</dbReference>
<evidence type="ECO:0000313" key="6">
    <source>
        <dbReference type="EMBL" id="SBT05277.1"/>
    </source>
</evidence>
<dbReference type="EMBL" id="FLQY01000055">
    <property type="protein sequence ID" value="SBT05277.1"/>
    <property type="molecule type" value="Genomic_DNA"/>
</dbReference>
<keyword evidence="4" id="KW-0029">Amino-acid transport</keyword>
<dbReference type="PROSITE" id="PS51257">
    <property type="entry name" value="PROKAR_LIPOPROTEIN"/>
    <property type="match status" value="1"/>
</dbReference>
<organism evidence="6 7">
    <name type="scientific">Candidatus Propionivibrio aalborgensis</name>
    <dbReference type="NCBI Taxonomy" id="1860101"/>
    <lineage>
        <taxon>Bacteria</taxon>
        <taxon>Pseudomonadati</taxon>
        <taxon>Pseudomonadota</taxon>
        <taxon>Betaproteobacteria</taxon>
        <taxon>Rhodocyclales</taxon>
        <taxon>Rhodocyclaceae</taxon>
        <taxon>Propionivibrio</taxon>
    </lineage>
</organism>
<evidence type="ECO:0000259" key="5">
    <source>
        <dbReference type="Pfam" id="PF13458"/>
    </source>
</evidence>
<keyword evidence="6" id="KW-0675">Receptor</keyword>
<keyword evidence="2" id="KW-0813">Transport</keyword>
<gene>
    <name evidence="6" type="ORF">PROAA_1480014</name>
</gene>
<evidence type="ECO:0000256" key="2">
    <source>
        <dbReference type="ARBA" id="ARBA00022448"/>
    </source>
</evidence>
<sequence>MPRMSLSLVVLLVLLSACGEKEPLRIGFIGGLSGRFADLGTPGRNGAMLAVELRNQQGGIGGRKIELLIRDDQQDPEVAKKGIDDLLAHQVKAIIGPMTSSIAAAVVPRMNDARVLLMGATVTTASLSGRDDYFYRVVGTTATYASYAARYHYEKLGLRTAALVLDVANLDYTESWVSEYAKTFESLGGKVVARVPFDSRADKSYLRIAGVLSEAKPEIVALACSSVDGALIAQNLRKLDKSVRLAGSGWTATERLTELGGQAVEGMLVEQYFDRFDESPRYKAFHKAFFDRFGQEPGFAGTTAYDAAMAVFAALEKDPSVKDLKKSLAEMKRFQGVQGEIVFDEFGDASRKTYLNEVSRGQFVPVK</sequence>
<dbReference type="GO" id="GO:0006865">
    <property type="term" value="P:amino acid transport"/>
    <property type="evidence" value="ECO:0007669"/>
    <property type="project" value="UniProtKB-KW"/>
</dbReference>
<evidence type="ECO:0000256" key="3">
    <source>
        <dbReference type="ARBA" id="ARBA00022729"/>
    </source>
</evidence>